<feature type="signal peptide" evidence="1">
    <location>
        <begin position="1"/>
        <end position="16"/>
    </location>
</feature>
<accession>E9GHQ3</accession>
<gene>
    <name evidence="2" type="ORF">DAPPUDRAFT_303670</name>
</gene>
<evidence type="ECO:0000313" key="2">
    <source>
        <dbReference type="EMBL" id="EFX81013.1"/>
    </source>
</evidence>
<dbReference type="HOGENOM" id="CLU_1403765_0_0_1"/>
<name>E9GHQ3_DAPPU</name>
<sequence>MKLVIILTCLVALSRQQQQFPGFGNTFGNLGNAFGNAFNAIFTNSANQLTNSVRPLGSPGNNAAGFVPNVQQRPPANGFNSPGFFAAVRPIPGPTNRPVTIAPVVRPTGVPVAPVVRPTGVPVAPVVRPTGSPVVPVNRPTGSAVTGRKRRTVVEKVVDTPAAYTANNDTPKPITTTEAPSSYWPVPGAGWFYG</sequence>
<dbReference type="AlphaFoldDB" id="E9GHQ3"/>
<reference evidence="2 3" key="1">
    <citation type="journal article" date="2011" name="Science">
        <title>The ecoresponsive genome of Daphnia pulex.</title>
        <authorList>
            <person name="Colbourne J.K."/>
            <person name="Pfrender M.E."/>
            <person name="Gilbert D."/>
            <person name="Thomas W.K."/>
            <person name="Tucker A."/>
            <person name="Oakley T.H."/>
            <person name="Tokishita S."/>
            <person name="Aerts A."/>
            <person name="Arnold G.J."/>
            <person name="Basu M.K."/>
            <person name="Bauer D.J."/>
            <person name="Caceres C.E."/>
            <person name="Carmel L."/>
            <person name="Casola C."/>
            <person name="Choi J.H."/>
            <person name="Detter J.C."/>
            <person name="Dong Q."/>
            <person name="Dusheyko S."/>
            <person name="Eads B.D."/>
            <person name="Frohlich T."/>
            <person name="Geiler-Samerotte K.A."/>
            <person name="Gerlach D."/>
            <person name="Hatcher P."/>
            <person name="Jogdeo S."/>
            <person name="Krijgsveld J."/>
            <person name="Kriventseva E.V."/>
            <person name="Kultz D."/>
            <person name="Laforsch C."/>
            <person name="Lindquist E."/>
            <person name="Lopez J."/>
            <person name="Manak J.R."/>
            <person name="Muller J."/>
            <person name="Pangilinan J."/>
            <person name="Patwardhan R.P."/>
            <person name="Pitluck S."/>
            <person name="Pritham E.J."/>
            <person name="Rechtsteiner A."/>
            <person name="Rho M."/>
            <person name="Rogozin I.B."/>
            <person name="Sakarya O."/>
            <person name="Salamov A."/>
            <person name="Schaack S."/>
            <person name="Shapiro H."/>
            <person name="Shiga Y."/>
            <person name="Skalitzky C."/>
            <person name="Smith Z."/>
            <person name="Souvorov A."/>
            <person name="Sung W."/>
            <person name="Tang Z."/>
            <person name="Tsuchiya D."/>
            <person name="Tu H."/>
            <person name="Vos H."/>
            <person name="Wang M."/>
            <person name="Wolf Y.I."/>
            <person name="Yamagata H."/>
            <person name="Yamada T."/>
            <person name="Ye Y."/>
            <person name="Shaw J.R."/>
            <person name="Andrews J."/>
            <person name="Crease T.J."/>
            <person name="Tang H."/>
            <person name="Lucas S.M."/>
            <person name="Robertson H.M."/>
            <person name="Bork P."/>
            <person name="Koonin E.V."/>
            <person name="Zdobnov E.M."/>
            <person name="Grigoriev I.V."/>
            <person name="Lynch M."/>
            <person name="Boore J.L."/>
        </authorList>
    </citation>
    <scope>NUCLEOTIDE SEQUENCE [LARGE SCALE GENOMIC DNA]</scope>
</reference>
<protein>
    <submittedName>
        <fullName evidence="2">Uncharacterized protein</fullName>
    </submittedName>
</protein>
<organism evidence="2 3">
    <name type="scientific">Daphnia pulex</name>
    <name type="common">Water flea</name>
    <dbReference type="NCBI Taxonomy" id="6669"/>
    <lineage>
        <taxon>Eukaryota</taxon>
        <taxon>Metazoa</taxon>
        <taxon>Ecdysozoa</taxon>
        <taxon>Arthropoda</taxon>
        <taxon>Crustacea</taxon>
        <taxon>Branchiopoda</taxon>
        <taxon>Diplostraca</taxon>
        <taxon>Cladocera</taxon>
        <taxon>Anomopoda</taxon>
        <taxon>Daphniidae</taxon>
        <taxon>Daphnia</taxon>
    </lineage>
</organism>
<keyword evidence="1" id="KW-0732">Signal</keyword>
<dbReference type="KEGG" id="dpx:DAPPUDRAFT_303670"/>
<dbReference type="EMBL" id="GL732545">
    <property type="protein sequence ID" value="EFX81013.1"/>
    <property type="molecule type" value="Genomic_DNA"/>
</dbReference>
<feature type="chain" id="PRO_5003240352" evidence="1">
    <location>
        <begin position="17"/>
        <end position="194"/>
    </location>
</feature>
<dbReference type="OrthoDB" id="6375036at2759"/>
<keyword evidence="3" id="KW-1185">Reference proteome</keyword>
<proteinExistence type="predicted"/>
<evidence type="ECO:0000313" key="3">
    <source>
        <dbReference type="Proteomes" id="UP000000305"/>
    </source>
</evidence>
<dbReference type="InParanoid" id="E9GHQ3"/>
<evidence type="ECO:0000256" key="1">
    <source>
        <dbReference type="SAM" id="SignalP"/>
    </source>
</evidence>
<dbReference type="Proteomes" id="UP000000305">
    <property type="component" value="Unassembled WGS sequence"/>
</dbReference>